<keyword evidence="1" id="KW-0472">Membrane</keyword>
<sequence length="253" mass="27927">MAKFVFGGGEGLPMYYFAIAVGLLAAAFQSELELGIFLAGWSLVIFGTWLLFDGRQSDPTIFVDVANTVLTMLTADGTIVLNPHTRMLLHASFHVSICTLSAMLMGPKNWFGATVPLLYTIAAFFMLFADRSVRQLDPSLEDLTLKMSIDAIDYLATPWAWQVYNLLGGSKRAIAWPFVAFIAYKSVLAMYECPMEMVPAAYELVTSPRLAAASPYVRFLFGAVPMWNLIVLYPIVVPRIIIAVKHGRSIIGL</sequence>
<feature type="transmembrane region" description="Helical" evidence="1">
    <location>
        <begin position="34"/>
        <end position="52"/>
    </location>
</feature>
<evidence type="ECO:0000256" key="1">
    <source>
        <dbReference type="SAM" id="Phobius"/>
    </source>
</evidence>
<gene>
    <name evidence="2" type="ORF">Ctob_012373</name>
</gene>
<keyword evidence="3" id="KW-1185">Reference proteome</keyword>
<comment type="caution">
    <text evidence="2">The sequence shown here is derived from an EMBL/GenBank/DDBJ whole genome shotgun (WGS) entry which is preliminary data.</text>
</comment>
<dbReference type="EMBL" id="JWZX01002941">
    <property type="protein sequence ID" value="KOO25694.1"/>
    <property type="molecule type" value="Genomic_DNA"/>
</dbReference>
<feature type="transmembrane region" description="Helical" evidence="1">
    <location>
        <begin position="216"/>
        <end position="236"/>
    </location>
</feature>
<evidence type="ECO:0000313" key="2">
    <source>
        <dbReference type="EMBL" id="KOO25694.1"/>
    </source>
</evidence>
<accession>A0A0M0JGI2</accession>
<name>A0A0M0JGI2_9EUKA</name>
<evidence type="ECO:0000313" key="3">
    <source>
        <dbReference type="Proteomes" id="UP000037460"/>
    </source>
</evidence>
<keyword evidence="1" id="KW-1133">Transmembrane helix</keyword>
<dbReference type="Proteomes" id="UP000037460">
    <property type="component" value="Unassembled WGS sequence"/>
</dbReference>
<feature type="transmembrane region" description="Helical" evidence="1">
    <location>
        <begin position="12"/>
        <end position="28"/>
    </location>
</feature>
<feature type="transmembrane region" description="Helical" evidence="1">
    <location>
        <begin position="110"/>
        <end position="129"/>
    </location>
</feature>
<organism evidence="2 3">
    <name type="scientific">Chrysochromulina tobinii</name>
    <dbReference type="NCBI Taxonomy" id="1460289"/>
    <lineage>
        <taxon>Eukaryota</taxon>
        <taxon>Haptista</taxon>
        <taxon>Haptophyta</taxon>
        <taxon>Prymnesiophyceae</taxon>
        <taxon>Prymnesiales</taxon>
        <taxon>Chrysochromulinaceae</taxon>
        <taxon>Chrysochromulina</taxon>
    </lineage>
</organism>
<protein>
    <submittedName>
        <fullName evidence="2">Uncharacterized protein</fullName>
    </submittedName>
</protein>
<keyword evidence="1" id="KW-0812">Transmembrane</keyword>
<proteinExistence type="predicted"/>
<dbReference type="AlphaFoldDB" id="A0A0M0JGI2"/>
<reference evidence="3" key="1">
    <citation type="journal article" date="2015" name="PLoS Genet.">
        <title>Genome Sequence and Transcriptome Analyses of Chrysochromulina tobin: Metabolic Tools for Enhanced Algal Fitness in the Prominent Order Prymnesiales (Haptophyceae).</title>
        <authorList>
            <person name="Hovde B.T."/>
            <person name="Deodato C.R."/>
            <person name="Hunsperger H.M."/>
            <person name="Ryken S.A."/>
            <person name="Yost W."/>
            <person name="Jha R.K."/>
            <person name="Patterson J."/>
            <person name="Monnat R.J. Jr."/>
            <person name="Barlow S.B."/>
            <person name="Starkenburg S.R."/>
            <person name="Cattolico R.A."/>
        </authorList>
    </citation>
    <scope>NUCLEOTIDE SEQUENCE</scope>
    <source>
        <strain evidence="3">CCMP291</strain>
    </source>
</reference>